<proteinExistence type="predicted"/>
<sequence>MIISVIFCAHIQSTGGGAINLICSSQDLSRCTKNLIWRMALFLLEQSRTSTIRHPRGISARQRSILSMSGWYICLLSSWSA</sequence>
<reference evidence="1" key="2">
    <citation type="journal article" date="2015" name="Fish Shellfish Immunol.">
        <title>Early steps in the European eel (Anguilla anguilla)-Vibrio vulnificus interaction in the gills: Role of the RtxA13 toxin.</title>
        <authorList>
            <person name="Callol A."/>
            <person name="Pajuelo D."/>
            <person name="Ebbesson L."/>
            <person name="Teles M."/>
            <person name="MacKenzie S."/>
            <person name="Amaro C."/>
        </authorList>
    </citation>
    <scope>NUCLEOTIDE SEQUENCE</scope>
</reference>
<organism evidence="1">
    <name type="scientific">Anguilla anguilla</name>
    <name type="common">European freshwater eel</name>
    <name type="synonym">Muraena anguilla</name>
    <dbReference type="NCBI Taxonomy" id="7936"/>
    <lineage>
        <taxon>Eukaryota</taxon>
        <taxon>Metazoa</taxon>
        <taxon>Chordata</taxon>
        <taxon>Craniata</taxon>
        <taxon>Vertebrata</taxon>
        <taxon>Euteleostomi</taxon>
        <taxon>Actinopterygii</taxon>
        <taxon>Neopterygii</taxon>
        <taxon>Teleostei</taxon>
        <taxon>Anguilliformes</taxon>
        <taxon>Anguillidae</taxon>
        <taxon>Anguilla</taxon>
    </lineage>
</organism>
<name>A0A0E9X3S7_ANGAN</name>
<dbReference type="EMBL" id="GBXM01012037">
    <property type="protein sequence ID" value="JAH96540.1"/>
    <property type="molecule type" value="Transcribed_RNA"/>
</dbReference>
<accession>A0A0E9X3S7</accession>
<reference evidence="1" key="1">
    <citation type="submission" date="2014-11" db="EMBL/GenBank/DDBJ databases">
        <authorList>
            <person name="Amaro Gonzalez C."/>
        </authorList>
    </citation>
    <scope>NUCLEOTIDE SEQUENCE</scope>
</reference>
<protein>
    <submittedName>
        <fullName evidence="1">Uncharacterized protein</fullName>
    </submittedName>
</protein>
<dbReference type="AlphaFoldDB" id="A0A0E9X3S7"/>
<evidence type="ECO:0000313" key="1">
    <source>
        <dbReference type="EMBL" id="JAH96540.1"/>
    </source>
</evidence>